<evidence type="ECO:0000313" key="3">
    <source>
        <dbReference type="Proteomes" id="UP001324115"/>
    </source>
</evidence>
<dbReference type="InterPro" id="IPR044730">
    <property type="entry name" value="RNase_H-like_dom_plant"/>
</dbReference>
<dbReference type="Proteomes" id="UP001324115">
    <property type="component" value="Unassembled WGS sequence"/>
</dbReference>
<dbReference type="AlphaFoldDB" id="A0AAN7FBW7"/>
<dbReference type="Pfam" id="PF13966">
    <property type="entry name" value="zf-RVT"/>
    <property type="match status" value="1"/>
</dbReference>
<protein>
    <recommendedName>
        <fullName evidence="1">Reverse transcriptase zinc-binding domain-containing protein</fullName>
    </recommendedName>
</protein>
<dbReference type="GO" id="GO:0003676">
    <property type="term" value="F:nucleic acid binding"/>
    <property type="evidence" value="ECO:0007669"/>
    <property type="project" value="InterPro"/>
</dbReference>
<dbReference type="InterPro" id="IPR036397">
    <property type="entry name" value="RNaseH_sf"/>
</dbReference>
<gene>
    <name evidence="2" type="ORF">RGQ29_020042</name>
</gene>
<dbReference type="PANTHER" id="PTHR47074">
    <property type="entry name" value="BNAC02G40300D PROTEIN"/>
    <property type="match status" value="1"/>
</dbReference>
<dbReference type="InterPro" id="IPR012337">
    <property type="entry name" value="RNaseH-like_sf"/>
</dbReference>
<proteinExistence type="predicted"/>
<evidence type="ECO:0000313" key="2">
    <source>
        <dbReference type="EMBL" id="KAK4589279.1"/>
    </source>
</evidence>
<name>A0AAN7FBW7_QUERU</name>
<dbReference type="SUPFAM" id="SSF53098">
    <property type="entry name" value="Ribonuclease H-like"/>
    <property type="match status" value="1"/>
</dbReference>
<keyword evidence="3" id="KW-1185">Reference proteome</keyword>
<dbReference type="CDD" id="cd06222">
    <property type="entry name" value="RNase_H_like"/>
    <property type="match status" value="1"/>
</dbReference>
<feature type="domain" description="Reverse transcriptase zinc-binding" evidence="1">
    <location>
        <begin position="57"/>
        <end position="136"/>
    </location>
</feature>
<dbReference type="InterPro" id="IPR052929">
    <property type="entry name" value="RNase_H-like_EbsB-rel"/>
</dbReference>
<organism evidence="2 3">
    <name type="scientific">Quercus rubra</name>
    <name type="common">Northern red oak</name>
    <name type="synonym">Quercus borealis</name>
    <dbReference type="NCBI Taxonomy" id="3512"/>
    <lineage>
        <taxon>Eukaryota</taxon>
        <taxon>Viridiplantae</taxon>
        <taxon>Streptophyta</taxon>
        <taxon>Embryophyta</taxon>
        <taxon>Tracheophyta</taxon>
        <taxon>Spermatophyta</taxon>
        <taxon>Magnoliopsida</taxon>
        <taxon>eudicotyledons</taxon>
        <taxon>Gunneridae</taxon>
        <taxon>Pentapetalae</taxon>
        <taxon>rosids</taxon>
        <taxon>fabids</taxon>
        <taxon>Fagales</taxon>
        <taxon>Fagaceae</taxon>
        <taxon>Quercus</taxon>
    </lineage>
</organism>
<dbReference type="EMBL" id="JAXUIC010000005">
    <property type="protein sequence ID" value="KAK4589279.1"/>
    <property type="molecule type" value="Genomic_DNA"/>
</dbReference>
<dbReference type="InterPro" id="IPR026960">
    <property type="entry name" value="RVT-Znf"/>
</dbReference>
<sequence length="355" mass="39744">MEARVCVLIDAENGEWKVDLIREVFLEHEADSILSIPLGTILPANKLVWTAAANGKFSVKSAYNLARSDSSIMKCFWQKLWRAKVPNMVRGLGWKACQNILPTKMNLFHRQVTDDPIYEECGLEPETVLHVLCQCQKGKGDFTDVLCSNGMNQDQHSNLMHMILMIAWSLWRNRNERRFGGKNLVAAAIYGTAMTMLQEYYSAQEIVSQTRDVSPCRNKWTPPPHGWYKVNADGAVFSKQKWAGIGVIARDEQGRVVEAKALEAAAGFAKDIGVQKVIFDSDSLVVCSAIQGATEPPITIANIISIQHTRREGNRAAHGLVRHAQAVNDFVTWMEETPTIINSEVISDVHQFFQS</sequence>
<evidence type="ECO:0000259" key="1">
    <source>
        <dbReference type="Pfam" id="PF13966"/>
    </source>
</evidence>
<accession>A0AAN7FBW7</accession>
<comment type="caution">
    <text evidence="2">The sequence shown here is derived from an EMBL/GenBank/DDBJ whole genome shotgun (WGS) entry which is preliminary data.</text>
</comment>
<dbReference type="PANTHER" id="PTHR47074:SF48">
    <property type="entry name" value="POLYNUCLEOTIDYL TRANSFERASE, RIBONUCLEASE H-LIKE SUPERFAMILY PROTEIN"/>
    <property type="match status" value="1"/>
</dbReference>
<dbReference type="Gene3D" id="3.30.420.10">
    <property type="entry name" value="Ribonuclease H-like superfamily/Ribonuclease H"/>
    <property type="match status" value="1"/>
</dbReference>
<reference evidence="2 3" key="1">
    <citation type="journal article" date="2023" name="G3 (Bethesda)">
        <title>A haplotype-resolved chromosome-scale genome for Quercus rubra L. provides insights into the genetics of adaptive traits for red oak species.</title>
        <authorList>
            <person name="Kapoor B."/>
            <person name="Jenkins J."/>
            <person name="Schmutz J."/>
            <person name="Zhebentyayeva T."/>
            <person name="Kuelheim C."/>
            <person name="Coggeshall M."/>
            <person name="Heim C."/>
            <person name="Lasky J.R."/>
            <person name="Leites L."/>
            <person name="Islam-Faridi N."/>
            <person name="Romero-Severson J."/>
            <person name="DeLeo V.L."/>
            <person name="Lucas S.M."/>
            <person name="Lazic D."/>
            <person name="Gailing O."/>
            <person name="Carlson J."/>
            <person name="Staton M."/>
        </authorList>
    </citation>
    <scope>NUCLEOTIDE SEQUENCE [LARGE SCALE GENOMIC DNA]</scope>
    <source>
        <strain evidence="2">Pseudo-F2</strain>
    </source>
</reference>